<proteinExistence type="predicted"/>
<reference evidence="1 2" key="1">
    <citation type="journal article" date="2018" name="Sci. Data">
        <title>The draft genome sequence of cork oak.</title>
        <authorList>
            <person name="Ramos A.M."/>
            <person name="Usie A."/>
            <person name="Barbosa P."/>
            <person name="Barros P.M."/>
            <person name="Capote T."/>
            <person name="Chaves I."/>
            <person name="Simoes F."/>
            <person name="Abreu I."/>
            <person name="Carrasquinho I."/>
            <person name="Faro C."/>
            <person name="Guimaraes J.B."/>
            <person name="Mendonca D."/>
            <person name="Nobrega F."/>
            <person name="Rodrigues L."/>
            <person name="Saibo N.J.M."/>
            <person name="Varela M.C."/>
            <person name="Egas C."/>
            <person name="Matos J."/>
            <person name="Miguel C.M."/>
            <person name="Oliveira M.M."/>
            <person name="Ricardo C.P."/>
            <person name="Goncalves S."/>
        </authorList>
    </citation>
    <scope>NUCLEOTIDE SEQUENCE [LARGE SCALE GENOMIC DNA]</scope>
    <source>
        <strain evidence="2">cv. HL8</strain>
    </source>
</reference>
<evidence type="ECO:0000313" key="2">
    <source>
        <dbReference type="Proteomes" id="UP000237347"/>
    </source>
</evidence>
<keyword evidence="2" id="KW-1185">Reference proteome</keyword>
<comment type="caution">
    <text evidence="1">The sequence shown here is derived from an EMBL/GenBank/DDBJ whole genome shotgun (WGS) entry which is preliminary data.</text>
</comment>
<accession>A0AAW0LM29</accession>
<gene>
    <name evidence="1" type="ORF">CFP56_041930</name>
</gene>
<sequence length="162" mass="18404">MHLQKSFQRKGNRKPFPRVFLKTTYNWYLLLNIDHSLRLCLRIVCHENKILLVMTKVSMSFVTISCNQGRSQMKVATVQRKILIVSSICEIRAYHNYCSHVGLSSILMVKGTTYDKISLISNQENLYGTLLSENFHVINPSKRTRVGNPVGYKVVPGGTAAS</sequence>
<protein>
    <submittedName>
        <fullName evidence="1">Primary amine oxidase</fullName>
    </submittedName>
</protein>
<evidence type="ECO:0000313" key="1">
    <source>
        <dbReference type="EMBL" id="KAK7851451.1"/>
    </source>
</evidence>
<organism evidence="1 2">
    <name type="scientific">Quercus suber</name>
    <name type="common">Cork oak</name>
    <dbReference type="NCBI Taxonomy" id="58331"/>
    <lineage>
        <taxon>Eukaryota</taxon>
        <taxon>Viridiplantae</taxon>
        <taxon>Streptophyta</taxon>
        <taxon>Embryophyta</taxon>
        <taxon>Tracheophyta</taxon>
        <taxon>Spermatophyta</taxon>
        <taxon>Magnoliopsida</taxon>
        <taxon>eudicotyledons</taxon>
        <taxon>Gunneridae</taxon>
        <taxon>Pentapetalae</taxon>
        <taxon>rosids</taxon>
        <taxon>fabids</taxon>
        <taxon>Fagales</taxon>
        <taxon>Fagaceae</taxon>
        <taxon>Quercus</taxon>
    </lineage>
</organism>
<dbReference type="EMBL" id="PKMF04000087">
    <property type="protein sequence ID" value="KAK7851451.1"/>
    <property type="molecule type" value="Genomic_DNA"/>
</dbReference>
<name>A0AAW0LM29_QUESU</name>
<dbReference type="AlphaFoldDB" id="A0AAW0LM29"/>
<dbReference type="Proteomes" id="UP000237347">
    <property type="component" value="Unassembled WGS sequence"/>
</dbReference>